<dbReference type="GO" id="GO:0005886">
    <property type="term" value="C:plasma membrane"/>
    <property type="evidence" value="ECO:0007669"/>
    <property type="project" value="UniProtKB-SubCell"/>
</dbReference>
<dbReference type="GeneID" id="117578110"/>
<dbReference type="HAMAP" id="MF_00252">
    <property type="entry name" value="Lys_tRNA_synth_class2"/>
    <property type="match status" value="1"/>
</dbReference>
<keyword evidence="8" id="KW-1003">Cell membrane</keyword>
<evidence type="ECO:0000256" key="3">
    <source>
        <dbReference type="ARBA" id="ARBA00004514"/>
    </source>
</evidence>
<dbReference type="Pfam" id="PF01336">
    <property type="entry name" value="tRNA_anti-codon"/>
    <property type="match status" value="1"/>
</dbReference>
<dbReference type="GO" id="GO:0017101">
    <property type="term" value="C:aminoacyl-tRNA synthetase multienzyme complex"/>
    <property type="evidence" value="ECO:0007669"/>
    <property type="project" value="TreeGrafter"/>
</dbReference>
<dbReference type="GO" id="GO:0016740">
    <property type="term" value="F:transferase activity"/>
    <property type="evidence" value="ECO:0007669"/>
    <property type="project" value="UniProtKB-KW"/>
</dbReference>
<keyword evidence="14" id="KW-0547">Nucleotide-binding</keyword>
<dbReference type="Gene3D" id="3.30.930.10">
    <property type="entry name" value="Bira Bifunctional Protein, Domain 2"/>
    <property type="match status" value="1"/>
</dbReference>
<dbReference type="GO" id="GO:0006430">
    <property type="term" value="P:lysyl-tRNA aminoacylation"/>
    <property type="evidence" value="ECO:0007669"/>
    <property type="project" value="InterPro"/>
</dbReference>
<dbReference type="InterPro" id="IPR034762">
    <property type="entry name" value="Lys-tRNA-ligase_II_bac/euk"/>
</dbReference>
<dbReference type="InterPro" id="IPR002313">
    <property type="entry name" value="Lys-tRNA-ligase_II"/>
</dbReference>
<keyword evidence="10" id="KW-0964">Secreted</keyword>
<keyword evidence="9" id="KW-0963">Cytoplasm</keyword>
<evidence type="ECO:0000256" key="22">
    <source>
        <dbReference type="ARBA" id="ARBA00048573"/>
    </source>
</evidence>
<evidence type="ECO:0000256" key="10">
    <source>
        <dbReference type="ARBA" id="ARBA00022525"/>
    </source>
</evidence>
<gene>
    <name evidence="28" type="primary">LOC117578110</name>
</gene>
<dbReference type="RefSeq" id="XP_034119185.1">
    <property type="nucleotide sequence ID" value="XM_034263294.2"/>
</dbReference>
<dbReference type="InterPro" id="IPR004365">
    <property type="entry name" value="NA-bd_OB_tRNA"/>
</dbReference>
<evidence type="ECO:0000256" key="24">
    <source>
        <dbReference type="RuleBase" id="RU003748"/>
    </source>
</evidence>
<dbReference type="FunFam" id="2.40.50.140:FF:000050">
    <property type="entry name" value="Lysine--tRNA ligase"/>
    <property type="match status" value="1"/>
</dbReference>
<dbReference type="PRINTS" id="PR00982">
    <property type="entry name" value="TRNASYNTHLYS"/>
</dbReference>
<evidence type="ECO:0000256" key="4">
    <source>
        <dbReference type="ARBA" id="ARBA00004613"/>
    </source>
</evidence>
<keyword evidence="13" id="KW-0808">Transferase</keyword>
<comment type="catalytic activity">
    <reaction evidence="22 24">
        <text>tRNA(Lys) + L-lysine + ATP = L-lysyl-tRNA(Lys) + AMP + diphosphate</text>
        <dbReference type="Rhea" id="RHEA:20792"/>
        <dbReference type="Rhea" id="RHEA-COMP:9696"/>
        <dbReference type="Rhea" id="RHEA-COMP:9697"/>
        <dbReference type="ChEBI" id="CHEBI:30616"/>
        <dbReference type="ChEBI" id="CHEBI:32551"/>
        <dbReference type="ChEBI" id="CHEBI:33019"/>
        <dbReference type="ChEBI" id="CHEBI:78442"/>
        <dbReference type="ChEBI" id="CHEBI:78529"/>
        <dbReference type="ChEBI" id="CHEBI:456215"/>
        <dbReference type="EC" id="6.1.1.6"/>
    </reaction>
</comment>
<dbReference type="CDD" id="cd00775">
    <property type="entry name" value="LysRS_core"/>
    <property type="match status" value="1"/>
</dbReference>
<evidence type="ECO:0000256" key="25">
    <source>
        <dbReference type="SAM" id="MobiDB-lite"/>
    </source>
</evidence>
<proteinExistence type="inferred from homology"/>
<organism evidence="27 28">
    <name type="scientific">Drosophila albomicans</name>
    <name type="common">Fruit fly</name>
    <dbReference type="NCBI Taxonomy" id="7291"/>
    <lineage>
        <taxon>Eukaryota</taxon>
        <taxon>Metazoa</taxon>
        <taxon>Ecdysozoa</taxon>
        <taxon>Arthropoda</taxon>
        <taxon>Hexapoda</taxon>
        <taxon>Insecta</taxon>
        <taxon>Pterygota</taxon>
        <taxon>Neoptera</taxon>
        <taxon>Endopterygota</taxon>
        <taxon>Diptera</taxon>
        <taxon>Brachycera</taxon>
        <taxon>Muscomorpha</taxon>
        <taxon>Ephydroidea</taxon>
        <taxon>Drosophilidae</taxon>
        <taxon>Drosophila</taxon>
    </lineage>
</organism>
<evidence type="ECO:0000256" key="5">
    <source>
        <dbReference type="ARBA" id="ARBA00008226"/>
    </source>
</evidence>
<dbReference type="NCBIfam" id="TIGR00499">
    <property type="entry name" value="lysS_bact"/>
    <property type="match status" value="1"/>
</dbReference>
<evidence type="ECO:0000313" key="27">
    <source>
        <dbReference type="Proteomes" id="UP000515160"/>
    </source>
</evidence>
<dbReference type="AlphaFoldDB" id="A0A6P8Y6T1"/>
<evidence type="ECO:0000313" key="28">
    <source>
        <dbReference type="RefSeq" id="XP_034119185.1"/>
    </source>
</evidence>
<dbReference type="PANTHER" id="PTHR42918:SF9">
    <property type="entry name" value="LYSINE--TRNA LIGASE"/>
    <property type="match status" value="1"/>
</dbReference>
<evidence type="ECO:0000256" key="20">
    <source>
        <dbReference type="ARBA" id="ARBA00023242"/>
    </source>
</evidence>
<dbReference type="InterPro" id="IPR045864">
    <property type="entry name" value="aa-tRNA-synth_II/BPL/LPL"/>
</dbReference>
<feature type="region of interest" description="Disordered" evidence="25">
    <location>
        <begin position="1"/>
        <end position="50"/>
    </location>
</feature>
<dbReference type="FunFam" id="3.30.930.10:FF:000029">
    <property type="entry name" value="Lysine--tRNA ligase"/>
    <property type="match status" value="1"/>
</dbReference>
<dbReference type="OrthoDB" id="21243at2759"/>
<evidence type="ECO:0000256" key="11">
    <source>
        <dbReference type="ARBA" id="ARBA00022553"/>
    </source>
</evidence>
<comment type="function">
    <text evidence="23">Catalyzes the specific attachment of an amino acid to its cognate tRNA in a 2 step reaction: the amino acid (AA) is first activated by ATP to form AA-AMP and then transferred to the acceptor end of the tRNA. When secreted, acts as a signaling molecule that induces immune response through the activation of monocyte/macrophages. Catalyzes the synthesis of the signaling molecule diadenosine tetraphosphate (Ap4A), and thereby mediates disruption of the complex between HINT1 and MITF and the concomitant activation of MITF transcriptional activity.</text>
</comment>
<evidence type="ECO:0000256" key="15">
    <source>
        <dbReference type="ARBA" id="ARBA00022840"/>
    </source>
</evidence>
<dbReference type="GO" id="GO:0005576">
    <property type="term" value="C:extracellular region"/>
    <property type="evidence" value="ECO:0007669"/>
    <property type="project" value="UniProtKB-SubCell"/>
</dbReference>
<reference evidence="28" key="1">
    <citation type="submission" date="2025-08" db="UniProtKB">
        <authorList>
            <consortium name="RefSeq"/>
        </authorList>
    </citation>
    <scope>IDENTIFICATION</scope>
    <source>
        <strain evidence="28">15112-1751.03</strain>
        <tissue evidence="28">Whole Adult</tissue>
    </source>
</reference>
<protein>
    <recommendedName>
        <fullName evidence="7 24">Lysine--tRNA ligase</fullName>
        <ecNumber evidence="6 24">6.1.1.6</ecNumber>
    </recommendedName>
    <alternativeName>
        <fullName evidence="21 24">Lysyl-tRNA synthetase</fullName>
    </alternativeName>
</protein>
<evidence type="ECO:0000256" key="6">
    <source>
        <dbReference type="ARBA" id="ARBA00013166"/>
    </source>
</evidence>
<dbReference type="InterPro" id="IPR012340">
    <property type="entry name" value="NA-bd_OB-fold"/>
</dbReference>
<dbReference type="PIRSF" id="PIRSF039101">
    <property type="entry name" value="LysRS2"/>
    <property type="match status" value="1"/>
</dbReference>
<feature type="compositionally biased region" description="Low complexity" evidence="25">
    <location>
        <begin position="565"/>
        <end position="584"/>
    </location>
</feature>
<sequence length="584" mass="65729">MAAATGELSKNELKRRLKAEQKAKEKAEKDATRSAAAPEAGQKKKTAAELEEEISPNEYFKLRSTAVAELKQTPDNHPYPHKFHVSISLENFIAQYNELKDGETLDQVNLSVAGRIHAIRESGAKLIFYDLRGEGVKLQVMASAKSYKSESAFELDTAKLRRGDIIGVNGHPGKTKKGELSIMPTELKLLSPCLHMLPHLHFGLKDKETRYRQRYLDLILNNKVRETFQIRAKIISFVRQFLDRLGFLEIETPMMNMIAGGATAKPFVTHHNELKMDLFMRIAPELYHKMLVVGGLDRVYEIGRQFRNEGIDLTHNPEFTTCEFYMAYADYSDLIEITEQMISGMVKAIHGSYKIKYHPDGPDGVEQELDFTPPFKRVSMIQTLEEKLQVKFPAADTFNSAATNEFLSQLCIKHQVECPAPRTTARLLDKLVGDFIEETCINPTFICEHPQIMSPLAKYHRSVPGLTERFELFVAKKEVCNAYTELNDPVVQRERFEQQASDKAAGDDEAQMVDENFCTALEYGLPPTGGWGMGIDRLTMFLTDSNNIKEVLLFPAMKPEDANRTPSAAATAAEAQPTAAATQK</sequence>
<keyword evidence="15" id="KW-0067">ATP-binding</keyword>
<dbReference type="SUPFAM" id="SSF50249">
    <property type="entry name" value="Nucleic acid-binding proteins"/>
    <property type="match status" value="1"/>
</dbReference>
<evidence type="ECO:0000256" key="14">
    <source>
        <dbReference type="ARBA" id="ARBA00022741"/>
    </source>
</evidence>
<evidence type="ECO:0000259" key="26">
    <source>
        <dbReference type="PROSITE" id="PS50862"/>
    </source>
</evidence>
<evidence type="ECO:0000256" key="18">
    <source>
        <dbReference type="ARBA" id="ARBA00023136"/>
    </source>
</evidence>
<keyword evidence="18" id="KW-0472">Membrane</keyword>
<dbReference type="Proteomes" id="UP000515160">
    <property type="component" value="Chromosome X"/>
</dbReference>
<dbReference type="GO" id="GO:0005634">
    <property type="term" value="C:nucleus"/>
    <property type="evidence" value="ECO:0007669"/>
    <property type="project" value="UniProtKB-SubCell"/>
</dbReference>
<dbReference type="GO" id="GO:0005829">
    <property type="term" value="C:cytosol"/>
    <property type="evidence" value="ECO:0007669"/>
    <property type="project" value="UniProtKB-SubCell"/>
</dbReference>
<dbReference type="InterPro" id="IPR018149">
    <property type="entry name" value="Lys-tRNA-synth_II_C"/>
</dbReference>
<keyword evidence="11" id="KW-0597">Phosphoprotein</keyword>
<dbReference type="PROSITE" id="PS50862">
    <property type="entry name" value="AA_TRNA_LIGASE_II"/>
    <property type="match status" value="1"/>
</dbReference>
<evidence type="ECO:0000256" key="9">
    <source>
        <dbReference type="ARBA" id="ARBA00022490"/>
    </source>
</evidence>
<evidence type="ECO:0000256" key="1">
    <source>
        <dbReference type="ARBA" id="ARBA00004123"/>
    </source>
</evidence>
<dbReference type="InterPro" id="IPR004364">
    <property type="entry name" value="Aa-tRNA-synt_II"/>
</dbReference>
<dbReference type="InterPro" id="IPR006195">
    <property type="entry name" value="aa-tRNA-synth_II"/>
</dbReference>
<dbReference type="Pfam" id="PF00152">
    <property type="entry name" value="tRNA-synt_2"/>
    <property type="match status" value="1"/>
</dbReference>
<evidence type="ECO:0000256" key="7">
    <source>
        <dbReference type="ARBA" id="ARBA00015745"/>
    </source>
</evidence>
<evidence type="ECO:0000256" key="2">
    <source>
        <dbReference type="ARBA" id="ARBA00004202"/>
    </source>
</evidence>
<name>A0A6P8Y6T1_DROAB</name>
<evidence type="ECO:0000256" key="8">
    <source>
        <dbReference type="ARBA" id="ARBA00022475"/>
    </source>
</evidence>
<dbReference type="SUPFAM" id="SSF55681">
    <property type="entry name" value="Class II aaRS and biotin synthetases"/>
    <property type="match status" value="1"/>
</dbReference>
<keyword evidence="27" id="KW-1185">Reference proteome</keyword>
<dbReference type="CTD" id="31904"/>
<feature type="compositionally biased region" description="Basic and acidic residues" evidence="25">
    <location>
        <begin position="9"/>
        <end position="32"/>
    </location>
</feature>
<accession>A0A6P8Y6T1</accession>
<feature type="domain" description="Aminoacyl-transfer RNA synthetases class-II family profile" evidence="26">
    <location>
        <begin position="228"/>
        <end position="559"/>
    </location>
</feature>
<keyword evidence="16" id="KW-0648">Protein biosynthesis</keyword>
<dbReference type="GO" id="GO:0004824">
    <property type="term" value="F:lysine-tRNA ligase activity"/>
    <property type="evidence" value="ECO:0007669"/>
    <property type="project" value="UniProtKB-EC"/>
</dbReference>
<dbReference type="GO" id="GO:0005739">
    <property type="term" value="C:mitochondrion"/>
    <property type="evidence" value="ECO:0007669"/>
    <property type="project" value="TreeGrafter"/>
</dbReference>
<evidence type="ECO:0000256" key="13">
    <source>
        <dbReference type="ARBA" id="ARBA00022679"/>
    </source>
</evidence>
<dbReference type="CDD" id="cd04322">
    <property type="entry name" value="LysRS_N"/>
    <property type="match status" value="1"/>
</dbReference>
<evidence type="ECO:0000256" key="16">
    <source>
        <dbReference type="ARBA" id="ARBA00022917"/>
    </source>
</evidence>
<evidence type="ECO:0000256" key="19">
    <source>
        <dbReference type="ARBA" id="ARBA00023146"/>
    </source>
</evidence>
<dbReference type="GO" id="GO:0000049">
    <property type="term" value="F:tRNA binding"/>
    <property type="evidence" value="ECO:0007669"/>
    <property type="project" value="TreeGrafter"/>
</dbReference>
<keyword evidence="19" id="KW-0030">Aminoacyl-tRNA synthetase</keyword>
<dbReference type="InterPro" id="IPR044136">
    <property type="entry name" value="Lys-tRNA-ligase_II_N"/>
</dbReference>
<keyword evidence="20" id="KW-0539">Nucleus</keyword>
<feature type="region of interest" description="Disordered" evidence="25">
    <location>
        <begin position="561"/>
        <end position="584"/>
    </location>
</feature>
<dbReference type="GO" id="GO:0005524">
    <property type="term" value="F:ATP binding"/>
    <property type="evidence" value="ECO:0007669"/>
    <property type="project" value="UniProtKB-KW"/>
</dbReference>
<evidence type="ECO:0000256" key="17">
    <source>
        <dbReference type="ARBA" id="ARBA00022990"/>
    </source>
</evidence>
<dbReference type="Gene3D" id="2.40.50.140">
    <property type="entry name" value="Nucleic acid-binding proteins"/>
    <property type="match status" value="1"/>
</dbReference>
<comment type="similarity">
    <text evidence="5">Belongs to the class-II aminoacyl-tRNA synthetase family.</text>
</comment>
<dbReference type="PANTHER" id="PTHR42918">
    <property type="entry name" value="LYSYL-TRNA SYNTHETASE"/>
    <property type="match status" value="1"/>
</dbReference>
<evidence type="ECO:0000256" key="23">
    <source>
        <dbReference type="ARBA" id="ARBA00059215"/>
    </source>
</evidence>
<dbReference type="EC" id="6.1.1.6" evidence="6 24"/>
<evidence type="ECO:0000256" key="21">
    <source>
        <dbReference type="ARBA" id="ARBA00030563"/>
    </source>
</evidence>
<keyword evidence="17" id="KW-0007">Acetylation</keyword>
<dbReference type="NCBIfam" id="NF001756">
    <property type="entry name" value="PRK00484.1"/>
    <property type="match status" value="1"/>
</dbReference>
<comment type="subcellular location">
    <subcellularLocation>
        <location evidence="2">Cell membrane</location>
        <topology evidence="2">Peripheral membrane protein</topology>
    </subcellularLocation>
    <subcellularLocation>
        <location evidence="3">Cytoplasm</location>
        <location evidence="3">Cytosol</location>
    </subcellularLocation>
    <subcellularLocation>
        <location evidence="1">Nucleus</location>
    </subcellularLocation>
    <subcellularLocation>
        <location evidence="4">Secreted</location>
    </subcellularLocation>
</comment>
<keyword evidence="12 28" id="KW-0436">Ligase</keyword>
<evidence type="ECO:0000256" key="12">
    <source>
        <dbReference type="ARBA" id="ARBA00022598"/>
    </source>
</evidence>